<dbReference type="PIRSF" id="PIRSF007663">
    <property type="entry name" value="UCP007663"/>
    <property type="match status" value="1"/>
</dbReference>
<evidence type="ECO:0000313" key="5">
    <source>
        <dbReference type="Proteomes" id="UP000014227"/>
    </source>
</evidence>
<dbReference type="GO" id="GO:0005975">
    <property type="term" value="P:carbohydrate metabolic process"/>
    <property type="evidence" value="ECO:0007669"/>
    <property type="project" value="InterPro"/>
</dbReference>
<protein>
    <submittedName>
        <fullName evidence="4">Alpha-L-fucosidase</fullName>
        <ecNumber evidence="4">3.2.1.51</ecNumber>
    </submittedName>
</protein>
<evidence type="ECO:0000259" key="3">
    <source>
        <dbReference type="Pfam" id="PF22124"/>
    </source>
</evidence>
<dbReference type="GO" id="GO:0004560">
    <property type="term" value="F:alpha-L-fucosidase activity"/>
    <property type="evidence" value="ECO:0007669"/>
    <property type="project" value="UniProtKB-EC"/>
</dbReference>
<dbReference type="InterPro" id="IPR054363">
    <property type="entry name" value="GH95_cat"/>
</dbReference>
<evidence type="ECO:0000259" key="1">
    <source>
        <dbReference type="Pfam" id="PF14498"/>
    </source>
</evidence>
<keyword evidence="4" id="KW-0326">Glycosidase</keyword>
<reference evidence="5" key="1">
    <citation type="submission" date="2013-03" db="EMBL/GenBank/DDBJ databases">
        <title>Genome sequence of Chthonomonas calidirosea, the first sequenced genome from the Armatimonadetes phylum (formally candidate division OP10).</title>
        <authorList>
            <person name="Lee K.C.Y."/>
            <person name="Morgan X.C."/>
            <person name="Dunfield P.F."/>
            <person name="Tamas I."/>
            <person name="Houghton K.M."/>
            <person name="Vyssotski M."/>
            <person name="Ryan J.L.J."/>
            <person name="Lagutin K."/>
            <person name="McDonald I.R."/>
            <person name="Stott M.B."/>
        </authorList>
    </citation>
    <scope>NUCLEOTIDE SEQUENCE [LARGE SCALE GENOMIC DNA]</scope>
    <source>
        <strain evidence="5">DSM 23976 / ICMP 18418 / T49</strain>
    </source>
</reference>
<dbReference type="InterPro" id="IPR012341">
    <property type="entry name" value="6hp_glycosidase-like_sf"/>
</dbReference>
<dbReference type="Proteomes" id="UP000014227">
    <property type="component" value="Chromosome I"/>
</dbReference>
<accession>S0EZ23</accession>
<keyword evidence="5" id="KW-1185">Reference proteome</keyword>
<dbReference type="HOGENOM" id="CLU_004617_2_2_0"/>
<gene>
    <name evidence="4" type="ORF">CCALI_01583</name>
</gene>
<dbReference type="Gene3D" id="1.50.10.10">
    <property type="match status" value="1"/>
</dbReference>
<dbReference type="InParanoid" id="S0EZ23"/>
<dbReference type="InterPro" id="IPR027414">
    <property type="entry name" value="GH95_N_dom"/>
</dbReference>
<dbReference type="EMBL" id="HF951689">
    <property type="protein sequence ID" value="CCW35399.1"/>
    <property type="molecule type" value="Genomic_DNA"/>
</dbReference>
<dbReference type="STRING" id="454171.CP488_02513"/>
<dbReference type="InterPro" id="IPR013780">
    <property type="entry name" value="Glyco_hydro_b"/>
</dbReference>
<feature type="domain" description="Alpha fucosidase A-like C-terminal" evidence="2">
    <location>
        <begin position="696"/>
        <end position="786"/>
    </location>
</feature>
<dbReference type="PANTHER" id="PTHR31084">
    <property type="entry name" value="ALPHA-L-FUCOSIDASE 2"/>
    <property type="match status" value="1"/>
</dbReference>
<dbReference type="Pfam" id="PF14498">
    <property type="entry name" value="Glyco_hyd_65N_2"/>
    <property type="match status" value="1"/>
</dbReference>
<dbReference type="InterPro" id="IPR008928">
    <property type="entry name" value="6-hairpin_glycosidase_sf"/>
</dbReference>
<name>S0EZ23_CHTCT</name>
<proteinExistence type="predicted"/>
<dbReference type="PANTHER" id="PTHR31084:SF0">
    <property type="entry name" value="ALPHA-L-FUCOSIDASE 2"/>
    <property type="match status" value="1"/>
</dbReference>
<feature type="domain" description="Glycosyl hydrolase family 95 N-terminal" evidence="1">
    <location>
        <begin position="3"/>
        <end position="252"/>
    </location>
</feature>
<dbReference type="Pfam" id="PF21307">
    <property type="entry name" value="Glyco_hydro_95_C"/>
    <property type="match status" value="1"/>
</dbReference>
<organism evidence="4 5">
    <name type="scientific">Chthonomonas calidirosea (strain DSM 23976 / ICMP 18418 / T49)</name>
    <dbReference type="NCBI Taxonomy" id="1303518"/>
    <lineage>
        <taxon>Bacteria</taxon>
        <taxon>Bacillati</taxon>
        <taxon>Armatimonadota</taxon>
        <taxon>Chthonomonadia</taxon>
        <taxon>Chthonomonadales</taxon>
        <taxon>Chthonomonadaceae</taxon>
        <taxon>Chthonomonas</taxon>
    </lineage>
</organism>
<dbReference type="Gene3D" id="2.70.98.50">
    <property type="entry name" value="putative glycoside hydrolase family protein from bacillus halodurans"/>
    <property type="match status" value="1"/>
</dbReference>
<evidence type="ECO:0000313" key="4">
    <source>
        <dbReference type="EMBL" id="CCW35399.1"/>
    </source>
</evidence>
<feature type="domain" description="Glycosyl hydrolase family 95 catalytic" evidence="3">
    <location>
        <begin position="280"/>
        <end position="694"/>
    </location>
</feature>
<keyword evidence="4" id="KW-0378">Hydrolase</keyword>
<dbReference type="EC" id="3.2.1.51" evidence="4"/>
<dbReference type="AlphaFoldDB" id="S0EZ23"/>
<dbReference type="InterPro" id="IPR049053">
    <property type="entry name" value="AFCA-like_C"/>
</dbReference>
<sequence length="790" mass="87763">MRLWYKQPARAWEEALPLGNGRLGAMVFGGWPTERLQLNEDTLWSGAPRDWNNPQAREVLPEARRALLAEDYHEGDALCQKMQGPYNESYQPLGDLYLDFDAGPASPEDYVRALHLDTAIATVDYRLGTTRFTREVFASYPANVIVMRLTCDTPGGLTFTARPTSPHPSTLEAVSADTLLLQGRCPAHIAPNYLNAPNPVIYSDTPDGPGMRFALYVHVNAKGGHLQTSANGLHVEGADEVVLTLSAGSSFNGFRHPPSTDVKTAIARAHAPLVKAQGRTYEALKAEHVRDHQNLFHRVSLDLGSSEGETLPTDERLVQSKHRPDPGLAALLFQYGRYLLIACSRPGTQPANLQGIWNHELRPPWSSNYTLNINAEMNYWPAESCNLSECAEPLFTFIRELSENGQKTARINYGARGWTAHHNADLWRQTAPVGEGHGDPVWANWPMGGAWLCRHLWEHYLYTGDLHFLREFAYPLIKGAAEFCLDWLIEDGKGHLVTAPSVSPELRFIAPDGRSAASSVATTMDMAIIRELFGHCIEAAETLKTDREFVEQLRRAQERLFPYQIGSQGQIQEWYKDFPPTDPHHRHMSPLYGLFPGNEITPDQTPELAQAARRFMEIRGDAGTGWSLAWKINLWARLRDGNHAHKLVNDLLTPVDVTGIQVHGGGVYLNLFDAHPPFQIDGNFGFTSGVAEMLLQSHEGYIALLPALPTAWPKGSVRGLRARGGFEVDIEWDKGALTGAKVRALRSAPCYIRAAARMTVFHAGKQITQGDKELRFEAHAGEEYTISAAS</sequence>
<dbReference type="RefSeq" id="WP_016482932.1">
    <property type="nucleotide sequence ID" value="NC_021487.1"/>
</dbReference>
<dbReference type="SUPFAM" id="SSF48208">
    <property type="entry name" value="Six-hairpin glycosidases"/>
    <property type="match status" value="1"/>
</dbReference>
<dbReference type="Pfam" id="PF22124">
    <property type="entry name" value="Glyco_hydro_95_cat"/>
    <property type="match status" value="1"/>
</dbReference>
<dbReference type="Gene3D" id="2.60.40.1180">
    <property type="entry name" value="Golgi alpha-mannosidase II"/>
    <property type="match status" value="1"/>
</dbReference>
<dbReference type="KEGG" id="ccz:CCALI_01583"/>
<dbReference type="FunFam" id="1.50.10.10:FF:000028">
    <property type="entry name" value="Alpha-L-fucosidase 2"/>
    <property type="match status" value="1"/>
</dbReference>
<dbReference type="InterPro" id="IPR016518">
    <property type="entry name" value="Alpha-L-fucosidase"/>
</dbReference>
<dbReference type="PATRIC" id="fig|1303518.3.peg.1623"/>
<dbReference type="OrthoDB" id="9768507at2"/>
<evidence type="ECO:0000259" key="2">
    <source>
        <dbReference type="Pfam" id="PF21307"/>
    </source>
</evidence>
<dbReference type="eggNOG" id="COG1554">
    <property type="taxonomic scope" value="Bacteria"/>
</dbReference>